<sequence>MAGSNTPPINLQILETKLRDWKKWERDNGKPMVFSKAEEAALRLLTAVNSEPDLDDDNYIGKLNEALQRKKLVMPPGTPSEETLIDPSTKQSRYRVYYTLPNGQGKFPRPGYGYEPGEEAPAFSQKKKAKQFAAKWALSGLTHPPPSDAVPDDDDANDKDYVDGSDSAPDSDSDSDGSSHYYEAGDSDIDADDDDDGDDDDNKDDENPNSHRAEHPPPSVQNSPERKKLKIEDAEAQNGAPVSLPPASKKHSTSLPSDSSLPKRVEALCKKLGIDAPKYHAECDANGMWSGRLTCWADGLMPETLGRVQGAQSKMELKTLMAKEMLAWLKAENQKRESQCVLGDRFSKMCT</sequence>
<accession>A0A0P7BT03</accession>
<dbReference type="Proteomes" id="UP000050424">
    <property type="component" value="Unassembled WGS sequence"/>
</dbReference>
<proteinExistence type="predicted"/>
<feature type="compositionally biased region" description="Acidic residues" evidence="1">
    <location>
        <begin position="185"/>
        <end position="204"/>
    </location>
</feature>
<evidence type="ECO:0000256" key="1">
    <source>
        <dbReference type="SAM" id="MobiDB-lite"/>
    </source>
</evidence>
<evidence type="ECO:0000313" key="2">
    <source>
        <dbReference type="EMBL" id="KPM43475.1"/>
    </source>
</evidence>
<dbReference type="STRING" id="78410.A0A0P7BT03"/>
<feature type="region of interest" description="Disordered" evidence="1">
    <location>
        <begin position="100"/>
        <end position="260"/>
    </location>
</feature>
<evidence type="ECO:0000313" key="3">
    <source>
        <dbReference type="Proteomes" id="UP000050424"/>
    </source>
</evidence>
<protein>
    <recommendedName>
        <fullName evidence="4">DRBM domain-containing protein</fullName>
    </recommendedName>
</protein>
<reference evidence="2 3" key="1">
    <citation type="submission" date="2015-09" db="EMBL/GenBank/DDBJ databases">
        <title>Draft genome of a European isolate of the apple canker pathogen Neonectria ditissima.</title>
        <authorList>
            <person name="Gomez-Cortecero A."/>
            <person name="Harrison R.J."/>
            <person name="Armitage A.D."/>
        </authorList>
    </citation>
    <scope>NUCLEOTIDE SEQUENCE [LARGE SCALE GENOMIC DNA]</scope>
    <source>
        <strain evidence="2 3">R09/05</strain>
    </source>
</reference>
<dbReference type="OrthoDB" id="5222339at2759"/>
<name>A0A0P7BT03_9HYPO</name>
<comment type="caution">
    <text evidence="2">The sequence shown here is derived from an EMBL/GenBank/DDBJ whole genome shotgun (WGS) entry which is preliminary data.</text>
</comment>
<dbReference type="EMBL" id="LKCW01000032">
    <property type="protein sequence ID" value="KPM43475.1"/>
    <property type="molecule type" value="Genomic_DNA"/>
</dbReference>
<dbReference type="Gene3D" id="3.30.160.20">
    <property type="match status" value="1"/>
</dbReference>
<feature type="compositionally biased region" description="Basic and acidic residues" evidence="1">
    <location>
        <begin position="205"/>
        <end position="215"/>
    </location>
</feature>
<keyword evidence="3" id="KW-1185">Reference proteome</keyword>
<gene>
    <name evidence="2" type="ORF">AK830_g3043</name>
</gene>
<evidence type="ECO:0008006" key="4">
    <source>
        <dbReference type="Google" id="ProtNLM"/>
    </source>
</evidence>
<dbReference type="AlphaFoldDB" id="A0A0P7BT03"/>
<feature type="compositionally biased region" description="Basic and acidic residues" evidence="1">
    <location>
        <begin position="224"/>
        <end position="233"/>
    </location>
</feature>
<organism evidence="2 3">
    <name type="scientific">Neonectria ditissima</name>
    <dbReference type="NCBI Taxonomy" id="78410"/>
    <lineage>
        <taxon>Eukaryota</taxon>
        <taxon>Fungi</taxon>
        <taxon>Dikarya</taxon>
        <taxon>Ascomycota</taxon>
        <taxon>Pezizomycotina</taxon>
        <taxon>Sordariomycetes</taxon>
        <taxon>Hypocreomycetidae</taxon>
        <taxon>Hypocreales</taxon>
        <taxon>Nectriaceae</taxon>
        <taxon>Neonectria</taxon>
    </lineage>
</organism>